<evidence type="ECO:0008006" key="4">
    <source>
        <dbReference type="Google" id="ProtNLM"/>
    </source>
</evidence>
<name>A0AAV0GMU7_9ROSI</name>
<evidence type="ECO:0000313" key="3">
    <source>
        <dbReference type="Proteomes" id="UP001154282"/>
    </source>
</evidence>
<keyword evidence="3" id="KW-1185">Reference proteome</keyword>
<feature type="region of interest" description="Disordered" evidence="1">
    <location>
        <begin position="105"/>
        <end position="217"/>
    </location>
</feature>
<dbReference type="Proteomes" id="UP001154282">
    <property type="component" value="Unassembled WGS sequence"/>
</dbReference>
<dbReference type="PANTHER" id="PTHR31286">
    <property type="entry name" value="GLYCINE-RICH CELL WALL STRUCTURAL PROTEIN 1.8-LIKE"/>
    <property type="match status" value="1"/>
</dbReference>
<reference evidence="2" key="1">
    <citation type="submission" date="2022-08" db="EMBL/GenBank/DDBJ databases">
        <authorList>
            <person name="Gutierrez-Valencia J."/>
        </authorList>
    </citation>
    <scope>NUCLEOTIDE SEQUENCE</scope>
</reference>
<evidence type="ECO:0000313" key="2">
    <source>
        <dbReference type="EMBL" id="CAI0374066.1"/>
    </source>
</evidence>
<feature type="compositionally biased region" description="Polar residues" evidence="1">
    <location>
        <begin position="283"/>
        <end position="305"/>
    </location>
</feature>
<accession>A0AAV0GMU7</accession>
<dbReference type="PANTHER" id="PTHR31286:SF99">
    <property type="entry name" value="DUF4283 DOMAIN-CONTAINING PROTEIN"/>
    <property type="match status" value="1"/>
</dbReference>
<feature type="region of interest" description="Disordered" evidence="1">
    <location>
        <begin position="237"/>
        <end position="305"/>
    </location>
</feature>
<proteinExistence type="predicted"/>
<evidence type="ECO:0000256" key="1">
    <source>
        <dbReference type="SAM" id="MobiDB-lite"/>
    </source>
</evidence>
<feature type="compositionally biased region" description="Basic and acidic residues" evidence="1">
    <location>
        <begin position="175"/>
        <end position="186"/>
    </location>
</feature>
<protein>
    <recommendedName>
        <fullName evidence="4">DUF4283 domain-containing protein</fullName>
    </recommendedName>
</protein>
<comment type="caution">
    <text evidence="2">The sequence shown here is derived from an EMBL/GenBank/DDBJ whole genome shotgun (WGS) entry which is preliminary data.</text>
</comment>
<gene>
    <name evidence="2" type="ORF">LITE_LOCUS37</name>
</gene>
<sequence>MRFHPHSFWARLLDIPIHYFHPVAVMKIGSRIGKPVRVDQATSTGARSDYARVCVQVDIKNPLLSKFTINGKKYFIQYEGLEKICLQCGTYFDRARCYCTANMETEEHNTEPEVLTPTEPHSGQDKDATYGGSRYRVLDVEEPKGTPSAPTQTTRGPSDTTANEMRQGNEQTQQPKKDKALGEQSKRGKQGVPDPARPDKTLGVVSSRKADHLRREGTALVHATAPLTCGSTMHVHERRDETTVKGVSFNDGDATTSDPGHLTRPPDPSGASIQDRIPPASPHVNTTSDPTVILQENPSMGDTPA</sequence>
<dbReference type="EMBL" id="CAMGYJ010000002">
    <property type="protein sequence ID" value="CAI0374066.1"/>
    <property type="molecule type" value="Genomic_DNA"/>
</dbReference>
<dbReference type="InterPro" id="IPR040256">
    <property type="entry name" value="At4g02000-like"/>
</dbReference>
<feature type="compositionally biased region" description="Polar residues" evidence="1">
    <location>
        <begin position="148"/>
        <end position="174"/>
    </location>
</feature>
<feature type="compositionally biased region" description="Basic and acidic residues" evidence="1">
    <location>
        <begin position="208"/>
        <end position="217"/>
    </location>
</feature>
<organism evidence="2 3">
    <name type="scientific">Linum tenue</name>
    <dbReference type="NCBI Taxonomy" id="586396"/>
    <lineage>
        <taxon>Eukaryota</taxon>
        <taxon>Viridiplantae</taxon>
        <taxon>Streptophyta</taxon>
        <taxon>Embryophyta</taxon>
        <taxon>Tracheophyta</taxon>
        <taxon>Spermatophyta</taxon>
        <taxon>Magnoliopsida</taxon>
        <taxon>eudicotyledons</taxon>
        <taxon>Gunneridae</taxon>
        <taxon>Pentapetalae</taxon>
        <taxon>rosids</taxon>
        <taxon>fabids</taxon>
        <taxon>Malpighiales</taxon>
        <taxon>Linaceae</taxon>
        <taxon>Linum</taxon>
    </lineage>
</organism>
<dbReference type="AlphaFoldDB" id="A0AAV0GMU7"/>